<keyword evidence="1" id="KW-1133">Transmembrane helix</keyword>
<protein>
    <submittedName>
        <fullName evidence="2">Uncharacterized protein</fullName>
    </submittedName>
</protein>
<comment type="caution">
    <text evidence="2">The sequence shown here is derived from an EMBL/GenBank/DDBJ whole genome shotgun (WGS) entry which is preliminary data.</text>
</comment>
<dbReference type="Proteomes" id="UP001570417">
    <property type="component" value="Unassembled WGS sequence"/>
</dbReference>
<dbReference type="EMBL" id="JBFRUW010000096">
    <property type="protein sequence ID" value="MFA0570604.1"/>
    <property type="molecule type" value="Genomic_DNA"/>
</dbReference>
<accession>A0ABV4NHW6</accession>
<dbReference type="RefSeq" id="WP_137374351.1">
    <property type="nucleotide sequence ID" value="NZ_AP025491.1"/>
</dbReference>
<evidence type="ECO:0000313" key="2">
    <source>
        <dbReference type="EMBL" id="MFA0570604.1"/>
    </source>
</evidence>
<evidence type="ECO:0000256" key="1">
    <source>
        <dbReference type="SAM" id="Phobius"/>
    </source>
</evidence>
<keyword evidence="1" id="KW-0472">Membrane</keyword>
<proteinExistence type="predicted"/>
<evidence type="ECO:0000313" key="3">
    <source>
        <dbReference type="Proteomes" id="UP001570417"/>
    </source>
</evidence>
<keyword evidence="1" id="KW-0812">Transmembrane</keyword>
<sequence length="81" mass="9561">MLDEMAISNYLGLFLILLLSYPFALVVLQIAIFEVRKRERVTFWFNLTCLAIALFLIWMHMQTEVIYGKSLLDAWYAENPE</sequence>
<feature type="transmembrane region" description="Helical" evidence="1">
    <location>
        <begin position="43"/>
        <end position="61"/>
    </location>
</feature>
<keyword evidence="3" id="KW-1185">Reference proteome</keyword>
<gene>
    <name evidence="2" type="ORF">AB4566_20285</name>
</gene>
<name>A0ABV4NHW6_9VIBR</name>
<feature type="transmembrane region" description="Helical" evidence="1">
    <location>
        <begin position="12"/>
        <end position="31"/>
    </location>
</feature>
<organism evidence="2 3">
    <name type="scientific">Vibrio gallaecicus</name>
    <dbReference type="NCBI Taxonomy" id="552386"/>
    <lineage>
        <taxon>Bacteria</taxon>
        <taxon>Pseudomonadati</taxon>
        <taxon>Pseudomonadota</taxon>
        <taxon>Gammaproteobacteria</taxon>
        <taxon>Vibrionales</taxon>
        <taxon>Vibrionaceae</taxon>
        <taxon>Vibrio</taxon>
    </lineage>
</organism>
<reference evidence="2 3" key="1">
    <citation type="journal article" date="2024" name="ISME J.">
        <title>Tailless and filamentous prophages are predominant in marine Vibrio.</title>
        <authorList>
            <person name="Steensen K."/>
            <person name="Seneca J."/>
            <person name="Bartlau N."/>
            <person name="Yu X.A."/>
            <person name="Hussain F.A."/>
            <person name="Polz M.F."/>
        </authorList>
    </citation>
    <scope>NUCLEOTIDE SEQUENCE [LARGE SCALE GENOMIC DNA]</scope>
    <source>
        <strain evidence="2 3">10N.222.51.A1</strain>
    </source>
</reference>